<name>A0A7T7ZAN5_9CAUD</name>
<evidence type="ECO:0000313" key="2">
    <source>
        <dbReference type="Proteomes" id="UP000595376"/>
    </source>
</evidence>
<gene>
    <name evidence="1" type="primary">62</name>
    <name evidence="1" type="ORF">268TH004_62</name>
</gene>
<protein>
    <submittedName>
        <fullName evidence="1">Uncharacterized protein</fullName>
    </submittedName>
</protein>
<sequence length="75" mass="8503">MNPQPSHQSFDVLSLFNPFPSFGILLGYDWSMSFVRPIITEGAIICQAYFLNFFDILGVKIPTSSNSESTFFFIL</sequence>
<keyword evidence="2" id="KW-1185">Reference proteome</keyword>
<dbReference type="Proteomes" id="UP000595376">
    <property type="component" value="Segment"/>
</dbReference>
<accession>A0A7T7ZAN5</accession>
<organism evidence="1 2">
    <name type="scientific">Bacillus phage 268TH004</name>
    <dbReference type="NCBI Taxonomy" id="2801523"/>
    <lineage>
        <taxon>Viruses</taxon>
        <taxon>Duplodnaviria</taxon>
        <taxon>Heunggongvirae</taxon>
        <taxon>Uroviricota</taxon>
        <taxon>Caudoviricetes</taxon>
        <taxon>Ehrlichviridae</taxon>
        <taxon>Gettysburgvirus</taxon>
        <taxon>Gettysburgvirus gv268TH004</taxon>
    </lineage>
</organism>
<evidence type="ECO:0000313" key="1">
    <source>
        <dbReference type="EMBL" id="QQO40407.1"/>
    </source>
</evidence>
<proteinExistence type="predicted"/>
<reference evidence="1 2" key="1">
    <citation type="submission" date="2020-12" db="EMBL/GenBank/DDBJ databases">
        <authorList>
            <person name="Goubet-McCall L."/>
            <person name="Delesalle V.A."/>
            <person name="Krukonis G.P."/>
        </authorList>
    </citation>
    <scope>NUCLEOTIDE SEQUENCE [LARGE SCALE GENOMIC DNA]</scope>
</reference>
<dbReference type="EMBL" id="MW394467">
    <property type="protein sequence ID" value="QQO40407.1"/>
    <property type="molecule type" value="Genomic_DNA"/>
</dbReference>